<dbReference type="RefSeq" id="WP_095593897.1">
    <property type="nucleotide sequence ID" value="NZ_BMKN01000003.1"/>
</dbReference>
<reference evidence="2" key="2">
    <citation type="submission" date="2020-09" db="EMBL/GenBank/DDBJ databases">
        <authorList>
            <person name="Sun Q."/>
            <person name="Zhou Y."/>
        </authorList>
    </citation>
    <scope>NUCLEOTIDE SEQUENCE</scope>
    <source>
        <strain evidence="2">CGMCC 1.16012</strain>
    </source>
</reference>
<dbReference type="OrthoDB" id="8442627at2"/>
<evidence type="ECO:0000313" key="3">
    <source>
        <dbReference type="Proteomes" id="UP000606730"/>
    </source>
</evidence>
<evidence type="ECO:0000313" key="2">
    <source>
        <dbReference type="EMBL" id="GGE62928.1"/>
    </source>
</evidence>
<sequence length="169" mass="18877">MTDHPQPNWQDSLQPGDIVAFRFPHKDKSGAAPKTRPTLVLAKAKVADQTFVALAYGTTKIKKRRTAYHIPVTSEEERKVAGLDRPTVFDGARRIVVAAENSNFSVRRDIGSPVIGRLTCGSLHRMFAVSATIRAHQRKRRDQFGRLKLGRPSSHQSRSMLKPEEASHV</sequence>
<organism evidence="2 3">
    <name type="scientific">Actibacterium pelagium</name>
    <dbReference type="NCBI Taxonomy" id="2029103"/>
    <lineage>
        <taxon>Bacteria</taxon>
        <taxon>Pseudomonadati</taxon>
        <taxon>Pseudomonadota</taxon>
        <taxon>Alphaproteobacteria</taxon>
        <taxon>Rhodobacterales</taxon>
        <taxon>Roseobacteraceae</taxon>
        <taxon>Actibacterium</taxon>
    </lineage>
</organism>
<evidence type="ECO:0008006" key="4">
    <source>
        <dbReference type="Google" id="ProtNLM"/>
    </source>
</evidence>
<dbReference type="AlphaFoldDB" id="A0A917ANK0"/>
<proteinExistence type="predicted"/>
<dbReference type="Pfam" id="PF02452">
    <property type="entry name" value="PemK_toxin"/>
    <property type="match status" value="1"/>
</dbReference>
<name>A0A917ANK0_9RHOB</name>
<protein>
    <recommendedName>
        <fullName evidence="4">PemK-like, MazF-like toxin of type II toxin-antitoxin system</fullName>
    </recommendedName>
</protein>
<dbReference type="InterPro" id="IPR003477">
    <property type="entry name" value="PemK-like"/>
</dbReference>
<dbReference type="GO" id="GO:0003677">
    <property type="term" value="F:DNA binding"/>
    <property type="evidence" value="ECO:0007669"/>
    <property type="project" value="InterPro"/>
</dbReference>
<reference evidence="2" key="1">
    <citation type="journal article" date="2014" name="Int. J. Syst. Evol. Microbiol.">
        <title>Complete genome sequence of Corynebacterium casei LMG S-19264T (=DSM 44701T), isolated from a smear-ripened cheese.</title>
        <authorList>
            <consortium name="US DOE Joint Genome Institute (JGI-PGF)"/>
            <person name="Walter F."/>
            <person name="Albersmeier A."/>
            <person name="Kalinowski J."/>
            <person name="Ruckert C."/>
        </authorList>
    </citation>
    <scope>NUCLEOTIDE SEQUENCE</scope>
    <source>
        <strain evidence="2">CGMCC 1.16012</strain>
    </source>
</reference>
<accession>A0A917ANK0</accession>
<gene>
    <name evidence="2" type="ORF">GCM10011517_33320</name>
</gene>
<evidence type="ECO:0000256" key="1">
    <source>
        <dbReference type="SAM" id="MobiDB-lite"/>
    </source>
</evidence>
<dbReference type="Proteomes" id="UP000606730">
    <property type="component" value="Unassembled WGS sequence"/>
</dbReference>
<keyword evidence="3" id="KW-1185">Reference proteome</keyword>
<comment type="caution">
    <text evidence="2">The sequence shown here is derived from an EMBL/GenBank/DDBJ whole genome shotgun (WGS) entry which is preliminary data.</text>
</comment>
<feature type="region of interest" description="Disordered" evidence="1">
    <location>
        <begin position="139"/>
        <end position="169"/>
    </location>
</feature>
<dbReference type="EMBL" id="BMKN01000003">
    <property type="protein sequence ID" value="GGE62928.1"/>
    <property type="molecule type" value="Genomic_DNA"/>
</dbReference>